<reference evidence="6" key="2">
    <citation type="journal article" date="2023" name="Microbiol Resour">
        <title>Decontamination and Annotation of the Draft Genome Sequence of the Oomycete Lagenidium giganteum ARSEF 373.</title>
        <authorList>
            <person name="Morgan W.R."/>
            <person name="Tartar A."/>
        </authorList>
    </citation>
    <scope>NUCLEOTIDE SEQUENCE</scope>
    <source>
        <strain evidence="6">ARSEF 373</strain>
    </source>
</reference>
<dbReference type="InterPro" id="IPR002200">
    <property type="entry name" value="Elicitin"/>
</dbReference>
<dbReference type="AlphaFoldDB" id="A0AAV2ZIG9"/>
<dbReference type="SUPFAM" id="SSF48647">
    <property type="entry name" value="Fungal elicitin"/>
    <property type="match status" value="2"/>
</dbReference>
<evidence type="ECO:0000256" key="3">
    <source>
        <dbReference type="ARBA" id="ARBA00022525"/>
    </source>
</evidence>
<comment type="similarity">
    <text evidence="2">Belongs to the elicitin family.</text>
</comment>
<evidence type="ECO:0000313" key="7">
    <source>
        <dbReference type="Proteomes" id="UP001146120"/>
    </source>
</evidence>
<evidence type="ECO:0000256" key="1">
    <source>
        <dbReference type="ARBA" id="ARBA00004613"/>
    </source>
</evidence>
<evidence type="ECO:0000313" key="6">
    <source>
        <dbReference type="EMBL" id="DBA03935.1"/>
    </source>
</evidence>
<comment type="subcellular location">
    <subcellularLocation>
        <location evidence="1">Secreted</location>
    </subcellularLocation>
</comment>
<keyword evidence="7" id="KW-1185">Reference proteome</keyword>
<proteinExistence type="inferred from homology"/>
<accession>A0AAV2ZIG9</accession>
<evidence type="ECO:0000256" key="2">
    <source>
        <dbReference type="ARBA" id="ARBA00009544"/>
    </source>
</evidence>
<dbReference type="Proteomes" id="UP001146120">
    <property type="component" value="Unassembled WGS sequence"/>
</dbReference>
<dbReference type="GO" id="GO:0005576">
    <property type="term" value="C:extracellular region"/>
    <property type="evidence" value="ECO:0007669"/>
    <property type="project" value="UniProtKB-SubCell"/>
</dbReference>
<dbReference type="Gene3D" id="1.10.239.10">
    <property type="entry name" value="Elicitin domain"/>
    <property type="match status" value="1"/>
</dbReference>
<gene>
    <name evidence="6" type="ORF">N0F65_010588</name>
</gene>
<evidence type="ECO:0000256" key="5">
    <source>
        <dbReference type="ARBA" id="ARBA00023157"/>
    </source>
</evidence>
<sequence length="225" mass="24611">MNFTSGLPACSDGYTSLLFTDSSQCDYFMLSEAPRTLSPFDAQLVCASKSCMSMAAEARRRDPSECVLAHSNVRPHADVLDVIDAECQRSPKPVYEWPADHIKASRESVEQCATETGYTQFGVSRPDAATTAKMCASCACSAILENLQGWFPEECTANNGSFAVRRDLIQHVVTACQRAEPQPRCSWKVSNQLRMLSDSALCLRIAPNAITGVFPTGDSLKRIRA</sequence>
<comment type="caution">
    <text evidence="6">The sequence shown here is derived from an EMBL/GenBank/DDBJ whole genome shotgun (WGS) entry which is preliminary data.</text>
</comment>
<dbReference type="EMBL" id="DAKRPA010000013">
    <property type="protein sequence ID" value="DBA03935.1"/>
    <property type="molecule type" value="Genomic_DNA"/>
</dbReference>
<dbReference type="GO" id="GO:0052040">
    <property type="term" value="P:symbiont-mediated perturbation of host programmed cell death"/>
    <property type="evidence" value="ECO:0007669"/>
    <property type="project" value="UniProtKB-KW"/>
</dbReference>
<protein>
    <submittedName>
        <fullName evidence="6">Uncharacterized protein</fullName>
    </submittedName>
</protein>
<keyword evidence="4" id="KW-0928">Hypersensitive response elicitation</keyword>
<organism evidence="6 7">
    <name type="scientific">Lagenidium giganteum</name>
    <dbReference type="NCBI Taxonomy" id="4803"/>
    <lineage>
        <taxon>Eukaryota</taxon>
        <taxon>Sar</taxon>
        <taxon>Stramenopiles</taxon>
        <taxon>Oomycota</taxon>
        <taxon>Peronosporomycetes</taxon>
        <taxon>Pythiales</taxon>
        <taxon>Pythiaceae</taxon>
    </lineage>
</organism>
<keyword evidence="5" id="KW-1015">Disulfide bond</keyword>
<reference evidence="6" key="1">
    <citation type="submission" date="2022-11" db="EMBL/GenBank/DDBJ databases">
        <authorList>
            <person name="Morgan W.R."/>
            <person name="Tartar A."/>
        </authorList>
    </citation>
    <scope>NUCLEOTIDE SEQUENCE</scope>
    <source>
        <strain evidence="6">ARSEF 373</strain>
    </source>
</reference>
<dbReference type="InterPro" id="IPR036470">
    <property type="entry name" value="Elicitin_sf"/>
</dbReference>
<keyword evidence="3" id="KW-0964">Secreted</keyword>
<dbReference type="Pfam" id="PF00964">
    <property type="entry name" value="Elicitin"/>
    <property type="match status" value="1"/>
</dbReference>
<name>A0AAV2ZIG9_9STRA</name>
<evidence type="ECO:0000256" key="4">
    <source>
        <dbReference type="ARBA" id="ARBA00022978"/>
    </source>
</evidence>